<dbReference type="Proteomes" id="UP000825258">
    <property type="component" value="Chromosome"/>
</dbReference>
<reference evidence="2 3" key="1">
    <citation type="submission" date="2021-06" db="EMBL/GenBank/DDBJ databases">
        <title>Whole genome sequences of Flavobacterium sp. KK2020170 and assembly.</title>
        <authorList>
            <person name="Kitahara K."/>
            <person name="Miyoshi S."/>
            <person name="Uesaka K."/>
        </authorList>
    </citation>
    <scope>NUCLEOTIDE SEQUENCE [LARGE SCALE GENOMIC DNA]</scope>
    <source>
        <strain evidence="2 3">KK2020170</strain>
    </source>
</reference>
<evidence type="ECO:0000259" key="1">
    <source>
        <dbReference type="Pfam" id="PF00534"/>
    </source>
</evidence>
<name>A0ABN6HRG7_9FLAO</name>
<dbReference type="RefSeq" id="WP_221258904.1">
    <property type="nucleotide sequence ID" value="NZ_AP024749.1"/>
</dbReference>
<protein>
    <submittedName>
        <fullName evidence="2">Glycoside hydrolase</fullName>
    </submittedName>
</protein>
<gene>
    <name evidence="2" type="ORF">KK2020170_01370</name>
</gene>
<dbReference type="InterPro" id="IPR001296">
    <property type="entry name" value="Glyco_trans_1"/>
</dbReference>
<dbReference type="SUPFAM" id="SSF53756">
    <property type="entry name" value="UDP-Glycosyltransferase/glycogen phosphorylase"/>
    <property type="match status" value="1"/>
</dbReference>
<keyword evidence="2" id="KW-0378">Hydrolase</keyword>
<organism evidence="2 3">
    <name type="scientific">Flavobacterium okayamense</name>
    <dbReference type="NCBI Taxonomy" id="2830782"/>
    <lineage>
        <taxon>Bacteria</taxon>
        <taxon>Pseudomonadati</taxon>
        <taxon>Bacteroidota</taxon>
        <taxon>Flavobacteriia</taxon>
        <taxon>Flavobacteriales</taxon>
        <taxon>Flavobacteriaceae</taxon>
        <taxon>Flavobacterium</taxon>
    </lineage>
</organism>
<dbReference type="EMBL" id="AP024749">
    <property type="protein sequence ID" value="BCY27269.1"/>
    <property type="molecule type" value="Genomic_DNA"/>
</dbReference>
<dbReference type="Gene3D" id="3.40.50.2000">
    <property type="entry name" value="Glycogen Phosphorylase B"/>
    <property type="match status" value="2"/>
</dbReference>
<dbReference type="CDD" id="cd03801">
    <property type="entry name" value="GT4_PimA-like"/>
    <property type="match status" value="1"/>
</dbReference>
<evidence type="ECO:0000313" key="2">
    <source>
        <dbReference type="EMBL" id="BCY27269.1"/>
    </source>
</evidence>
<dbReference type="GO" id="GO:0016787">
    <property type="term" value="F:hydrolase activity"/>
    <property type="evidence" value="ECO:0007669"/>
    <property type="project" value="UniProtKB-KW"/>
</dbReference>
<accession>A0ABN6HRG7</accession>
<dbReference type="PANTHER" id="PTHR45947">
    <property type="entry name" value="SULFOQUINOVOSYL TRANSFERASE SQD2"/>
    <property type="match status" value="1"/>
</dbReference>
<proteinExistence type="predicted"/>
<dbReference type="InterPro" id="IPR050194">
    <property type="entry name" value="Glycosyltransferase_grp1"/>
</dbReference>
<evidence type="ECO:0000313" key="3">
    <source>
        <dbReference type="Proteomes" id="UP000825258"/>
    </source>
</evidence>
<feature type="domain" description="Glycosyl transferase family 1" evidence="1">
    <location>
        <begin position="180"/>
        <end position="350"/>
    </location>
</feature>
<keyword evidence="3" id="KW-1185">Reference proteome</keyword>
<dbReference type="Pfam" id="PF00534">
    <property type="entry name" value="Glycos_transf_1"/>
    <property type="match status" value="1"/>
</dbReference>
<sequence>MNKTLIIFSYDFPPSNGGIARLCQEIAVGQQINFEHVIVLTRIKIGENKPYNFDKVQVIELPQKRIKCERVAFSYLQNIKNKEEYTILCGVWHPEAALSILAGFKNIYILGHGTEFLSGISKFRKYFWLPIYAKWVLGRAKMNIANSNYTKKLIEKINKKGNVIALPLGVNEDFFKPNEVLKENKDILKIASVSRILKFKGYDFIARTIANLPIDFKNKIQWNIGGTGDYLENLKQLVKVLGIENNVTFHDFIPDLELPAFYNTNDIFVLCTRELENSTSVEGFGLVFLEAQSCGIPVIGVRSGGIPDAIEEGNGGWLIEQDNEQMLADLFINLIQNQELVKNEGLKARKRIIQKANWKHYNEKLFKIITN</sequence>
<dbReference type="PANTHER" id="PTHR45947:SF3">
    <property type="entry name" value="SULFOQUINOVOSYL TRANSFERASE SQD2"/>
    <property type="match status" value="1"/>
</dbReference>